<proteinExistence type="predicted"/>
<name>A0AAD2D740_EUPCR</name>
<feature type="compositionally biased region" description="Basic residues" evidence="1">
    <location>
        <begin position="9"/>
        <end position="27"/>
    </location>
</feature>
<evidence type="ECO:0000313" key="2">
    <source>
        <dbReference type="EMBL" id="CAI2382041.1"/>
    </source>
</evidence>
<organism evidence="2 3">
    <name type="scientific">Euplotes crassus</name>
    <dbReference type="NCBI Taxonomy" id="5936"/>
    <lineage>
        <taxon>Eukaryota</taxon>
        <taxon>Sar</taxon>
        <taxon>Alveolata</taxon>
        <taxon>Ciliophora</taxon>
        <taxon>Intramacronucleata</taxon>
        <taxon>Spirotrichea</taxon>
        <taxon>Hypotrichia</taxon>
        <taxon>Euplotida</taxon>
        <taxon>Euplotidae</taxon>
        <taxon>Moneuplotes</taxon>
    </lineage>
</organism>
<feature type="region of interest" description="Disordered" evidence="1">
    <location>
        <begin position="1"/>
        <end position="76"/>
    </location>
</feature>
<gene>
    <name evidence="2" type="ORF">ECRASSUSDP1_LOCUS23508</name>
</gene>
<accession>A0AAD2D740</accession>
<dbReference type="AlphaFoldDB" id="A0AAD2D740"/>
<comment type="caution">
    <text evidence="2">The sequence shown here is derived from an EMBL/GenBank/DDBJ whole genome shotgun (WGS) entry which is preliminary data.</text>
</comment>
<sequence length="138" mass="14879">MGCQGSTAKPKRGNKLNRPPNRRRAGGGKRSWVSKPKANENPGNHGGTGYAEDHYGGGNSGGGHSRGRHDGGDTNGKLVYNNGGGCGGVINHPLTSSLSYFESQMLISFFVIKDMYMIHLLLPHSPLKEHLYQFMAIL</sequence>
<evidence type="ECO:0000256" key="1">
    <source>
        <dbReference type="SAM" id="MobiDB-lite"/>
    </source>
</evidence>
<dbReference type="EMBL" id="CAMPGE010024182">
    <property type="protein sequence ID" value="CAI2382041.1"/>
    <property type="molecule type" value="Genomic_DNA"/>
</dbReference>
<dbReference type="Proteomes" id="UP001295684">
    <property type="component" value="Unassembled WGS sequence"/>
</dbReference>
<reference evidence="2" key="1">
    <citation type="submission" date="2023-07" db="EMBL/GenBank/DDBJ databases">
        <authorList>
            <consortium name="AG Swart"/>
            <person name="Singh M."/>
            <person name="Singh A."/>
            <person name="Seah K."/>
            <person name="Emmerich C."/>
        </authorList>
    </citation>
    <scope>NUCLEOTIDE SEQUENCE</scope>
    <source>
        <strain evidence="2">DP1</strain>
    </source>
</reference>
<keyword evidence="3" id="KW-1185">Reference proteome</keyword>
<protein>
    <submittedName>
        <fullName evidence="2">Uncharacterized protein</fullName>
    </submittedName>
</protein>
<evidence type="ECO:0000313" key="3">
    <source>
        <dbReference type="Proteomes" id="UP001295684"/>
    </source>
</evidence>